<proteinExistence type="predicted"/>
<dbReference type="AlphaFoldDB" id="A0A7C9JB49"/>
<accession>A0A7C9JB49</accession>
<protein>
    <submittedName>
        <fullName evidence="1">DUF2997 domain-containing protein</fullName>
    </submittedName>
</protein>
<dbReference type="InterPro" id="IPR021375">
    <property type="entry name" value="DUF2997"/>
</dbReference>
<dbReference type="Pfam" id="PF11211">
    <property type="entry name" value="DUF2997"/>
    <property type="match status" value="1"/>
</dbReference>
<evidence type="ECO:0000313" key="1">
    <source>
        <dbReference type="EMBL" id="MYL84818.1"/>
    </source>
</evidence>
<dbReference type="OrthoDB" id="5422807at2"/>
<organism evidence="1 2">
    <name type="scientific">Solidesulfovibrio aerotolerans</name>
    <dbReference type="NCBI Taxonomy" id="295255"/>
    <lineage>
        <taxon>Bacteria</taxon>
        <taxon>Pseudomonadati</taxon>
        <taxon>Thermodesulfobacteriota</taxon>
        <taxon>Desulfovibrionia</taxon>
        <taxon>Desulfovibrionales</taxon>
        <taxon>Desulfovibrionaceae</taxon>
        <taxon>Solidesulfovibrio</taxon>
    </lineage>
</organism>
<comment type="caution">
    <text evidence="1">The sequence shown here is derived from an EMBL/GenBank/DDBJ whole genome shotgun (WGS) entry which is preliminary data.</text>
</comment>
<dbReference type="Proteomes" id="UP000482487">
    <property type="component" value="Unassembled WGS sequence"/>
</dbReference>
<gene>
    <name evidence="1" type="ORF">GTA51_17020</name>
</gene>
<dbReference type="EMBL" id="WVUD01000043">
    <property type="protein sequence ID" value="MYL84818.1"/>
    <property type="molecule type" value="Genomic_DNA"/>
</dbReference>
<keyword evidence="2" id="KW-1185">Reference proteome</keyword>
<reference evidence="1 2" key="1">
    <citation type="submission" date="2020-01" db="EMBL/GenBank/DDBJ databases">
        <title>Genome sequence of Desulfovibrio aerotolerans DSM 16695(T).</title>
        <authorList>
            <person name="Karnachuk O."/>
            <person name="Avakyan M."/>
            <person name="Mardanov A."/>
            <person name="Kadnikov V."/>
            <person name="Ravin N."/>
        </authorList>
    </citation>
    <scope>NUCLEOTIDE SEQUENCE [LARGE SCALE GENOMIC DNA]</scope>
    <source>
        <strain evidence="1 2">DSM 16695</strain>
    </source>
</reference>
<dbReference type="RefSeq" id="WP_160963191.1">
    <property type="nucleotide sequence ID" value="NZ_WVUD01000043.1"/>
</dbReference>
<sequence length="65" mass="7109">MKQIVVDIRDDGEVRIETKGFSGPVCLAESQFLKDLLGTETARSLAASFYQRGGVTVKRHIPLCG</sequence>
<name>A0A7C9JB49_9BACT</name>
<evidence type="ECO:0000313" key="2">
    <source>
        <dbReference type="Proteomes" id="UP000482487"/>
    </source>
</evidence>